<feature type="transmembrane region" description="Helical" evidence="10">
    <location>
        <begin position="139"/>
        <end position="158"/>
    </location>
</feature>
<dbReference type="InterPro" id="IPR002528">
    <property type="entry name" value="MATE_fam"/>
</dbReference>
<keyword evidence="4" id="KW-0813">Transport</keyword>
<dbReference type="CDD" id="cd13143">
    <property type="entry name" value="MATE_MepA_like"/>
    <property type="match status" value="1"/>
</dbReference>
<evidence type="ECO:0000313" key="11">
    <source>
        <dbReference type="EMBL" id="MBU3854100.1"/>
    </source>
</evidence>
<evidence type="ECO:0000256" key="7">
    <source>
        <dbReference type="ARBA" id="ARBA00022989"/>
    </source>
</evidence>
<dbReference type="PANTHER" id="PTHR43823:SF3">
    <property type="entry name" value="MULTIDRUG EXPORT PROTEIN MEPA"/>
    <property type="match status" value="1"/>
</dbReference>
<evidence type="ECO:0000256" key="10">
    <source>
        <dbReference type="SAM" id="Phobius"/>
    </source>
</evidence>
<reference evidence="11" key="1">
    <citation type="journal article" date="2021" name="PeerJ">
        <title>Extensive microbial diversity within the chicken gut microbiome revealed by metagenomics and culture.</title>
        <authorList>
            <person name="Gilroy R."/>
            <person name="Ravi A."/>
            <person name="Getino M."/>
            <person name="Pursley I."/>
            <person name="Horton D.L."/>
            <person name="Alikhan N.F."/>
            <person name="Baker D."/>
            <person name="Gharbi K."/>
            <person name="Hall N."/>
            <person name="Watson M."/>
            <person name="Adriaenssens E.M."/>
            <person name="Foster-Nyarko E."/>
            <person name="Jarju S."/>
            <person name="Secka A."/>
            <person name="Antonio M."/>
            <person name="Oren A."/>
            <person name="Chaudhuri R.R."/>
            <person name="La Ragione R."/>
            <person name="Hildebrand F."/>
            <person name="Pallen M.J."/>
        </authorList>
    </citation>
    <scope>NUCLEOTIDE SEQUENCE</scope>
    <source>
        <strain evidence="11">G3-2149</strain>
    </source>
</reference>
<feature type="transmembrane region" description="Helical" evidence="10">
    <location>
        <begin position="165"/>
        <end position="186"/>
    </location>
</feature>
<keyword evidence="9" id="KW-0046">Antibiotic resistance</keyword>
<dbReference type="InterPro" id="IPR045070">
    <property type="entry name" value="MATE_MepA-like"/>
</dbReference>
<keyword evidence="8 10" id="KW-0472">Membrane</keyword>
<dbReference type="EMBL" id="JAHLFU010000205">
    <property type="protein sequence ID" value="MBU3854100.1"/>
    <property type="molecule type" value="Genomic_DNA"/>
</dbReference>
<evidence type="ECO:0000256" key="8">
    <source>
        <dbReference type="ARBA" id="ARBA00023136"/>
    </source>
</evidence>
<evidence type="ECO:0000256" key="9">
    <source>
        <dbReference type="ARBA" id="ARBA00023251"/>
    </source>
</evidence>
<evidence type="ECO:0000256" key="4">
    <source>
        <dbReference type="ARBA" id="ARBA00022448"/>
    </source>
</evidence>
<name>A0A9E2L903_9BACT</name>
<keyword evidence="6 10" id="KW-0812">Transmembrane</keyword>
<dbReference type="Proteomes" id="UP000823865">
    <property type="component" value="Unassembled WGS sequence"/>
</dbReference>
<dbReference type="GO" id="GO:0015297">
    <property type="term" value="F:antiporter activity"/>
    <property type="evidence" value="ECO:0007669"/>
    <property type="project" value="InterPro"/>
</dbReference>
<feature type="transmembrane region" description="Helical" evidence="10">
    <location>
        <begin position="357"/>
        <end position="381"/>
    </location>
</feature>
<comment type="similarity">
    <text evidence="2">Belongs to the multi antimicrobial extrusion (MATE) (TC 2.A.66.1) family. MepA subfamily.</text>
</comment>
<evidence type="ECO:0000256" key="2">
    <source>
        <dbReference type="ARBA" id="ARBA00008417"/>
    </source>
</evidence>
<feature type="transmembrane region" description="Helical" evidence="10">
    <location>
        <begin position="94"/>
        <end position="119"/>
    </location>
</feature>
<dbReference type="Pfam" id="PF01554">
    <property type="entry name" value="MatE"/>
    <property type="match status" value="2"/>
</dbReference>
<sequence>MKETLDFGTMEVSRLFRKLFFPTLLGMVFSAVFVITDGIFVGRGIGSDALAAVNITAPLFLINTGIGLMFGVGASVAASIALSRGRERLARAYITQSVYVGSLLLILLWGIVLCFSPQVARFFGSSERLLPLALEYMHWFLPFFVFSALLNSGMFFVRLDGSPRYAMLCNVVPALINIALDYWFIFGLGWGMMGAALATSLGYILGALMIVGYLLRPTITLRLMSLQRTRSGWRQLCRHTRTIMRLGLSSFLCEAAIATMMFVGNYVFMHYLYEDGVAAFSIACYFFPIIFMVYNAIAQSAQPILSYNHGCGACGRVHQALRQALITAVAAGALCLAVTALFSPQIVRWFLEPHYPAYALAVEGLPLFACGFVFFGVNIVSIGYFQSLERDRMALLITLLRGFVFIVLCFGLLPLWLGAAGIWLAVPMAELLTFLFLVTVYCRREK</sequence>
<feature type="transmembrane region" description="Helical" evidence="10">
    <location>
        <begin position="20"/>
        <end position="40"/>
    </location>
</feature>
<keyword evidence="7 10" id="KW-1133">Transmembrane helix</keyword>
<gene>
    <name evidence="11" type="ORF">H9789_09880</name>
</gene>
<reference evidence="11" key="2">
    <citation type="submission" date="2021-04" db="EMBL/GenBank/DDBJ databases">
        <authorList>
            <person name="Gilroy R."/>
        </authorList>
    </citation>
    <scope>NUCLEOTIDE SEQUENCE</scope>
    <source>
        <strain evidence="11">G3-2149</strain>
    </source>
</reference>
<organism evidence="11 12">
    <name type="scientific">Candidatus Paraprevotella stercoravium</name>
    <dbReference type="NCBI Taxonomy" id="2838725"/>
    <lineage>
        <taxon>Bacteria</taxon>
        <taxon>Pseudomonadati</taxon>
        <taxon>Bacteroidota</taxon>
        <taxon>Bacteroidia</taxon>
        <taxon>Bacteroidales</taxon>
        <taxon>Prevotellaceae</taxon>
        <taxon>Paraprevotella</taxon>
    </lineage>
</organism>
<evidence type="ECO:0000256" key="1">
    <source>
        <dbReference type="ARBA" id="ARBA00004651"/>
    </source>
</evidence>
<protein>
    <recommendedName>
        <fullName evidence="3">Multidrug export protein MepA</fullName>
    </recommendedName>
</protein>
<comment type="caution">
    <text evidence="11">The sequence shown here is derived from an EMBL/GenBank/DDBJ whole genome shotgun (WGS) entry which is preliminary data.</text>
</comment>
<feature type="transmembrane region" description="Helical" evidence="10">
    <location>
        <begin position="192"/>
        <end position="215"/>
    </location>
</feature>
<feature type="transmembrane region" description="Helical" evidence="10">
    <location>
        <begin position="393"/>
        <end position="416"/>
    </location>
</feature>
<dbReference type="InterPro" id="IPR048279">
    <property type="entry name" value="MdtK-like"/>
</dbReference>
<feature type="transmembrane region" description="Helical" evidence="10">
    <location>
        <begin position="422"/>
        <end position="442"/>
    </location>
</feature>
<proteinExistence type="inferred from homology"/>
<evidence type="ECO:0000313" key="12">
    <source>
        <dbReference type="Proteomes" id="UP000823865"/>
    </source>
</evidence>
<evidence type="ECO:0000256" key="3">
    <source>
        <dbReference type="ARBA" id="ARBA00022106"/>
    </source>
</evidence>
<dbReference type="AlphaFoldDB" id="A0A9E2L903"/>
<dbReference type="GO" id="GO:0042910">
    <property type="term" value="F:xenobiotic transmembrane transporter activity"/>
    <property type="evidence" value="ECO:0007669"/>
    <property type="project" value="InterPro"/>
</dbReference>
<dbReference type="GO" id="GO:0046677">
    <property type="term" value="P:response to antibiotic"/>
    <property type="evidence" value="ECO:0007669"/>
    <property type="project" value="UniProtKB-KW"/>
</dbReference>
<feature type="transmembrane region" description="Helical" evidence="10">
    <location>
        <begin position="251"/>
        <end position="271"/>
    </location>
</feature>
<keyword evidence="5" id="KW-1003">Cell membrane</keyword>
<evidence type="ECO:0000256" key="5">
    <source>
        <dbReference type="ARBA" id="ARBA00022475"/>
    </source>
</evidence>
<feature type="transmembrane region" description="Helical" evidence="10">
    <location>
        <begin position="277"/>
        <end position="297"/>
    </location>
</feature>
<dbReference type="GO" id="GO:0005886">
    <property type="term" value="C:plasma membrane"/>
    <property type="evidence" value="ECO:0007669"/>
    <property type="project" value="UniProtKB-SubCell"/>
</dbReference>
<evidence type="ECO:0000256" key="6">
    <source>
        <dbReference type="ARBA" id="ARBA00022692"/>
    </source>
</evidence>
<dbReference type="InterPro" id="IPR051327">
    <property type="entry name" value="MATE_MepA_subfamily"/>
</dbReference>
<feature type="transmembrane region" description="Helical" evidence="10">
    <location>
        <begin position="325"/>
        <end position="351"/>
    </location>
</feature>
<accession>A0A9E2L903</accession>
<dbReference type="PIRSF" id="PIRSF006603">
    <property type="entry name" value="DinF"/>
    <property type="match status" value="1"/>
</dbReference>
<dbReference type="PANTHER" id="PTHR43823">
    <property type="entry name" value="SPORULATION PROTEIN YKVU"/>
    <property type="match status" value="1"/>
</dbReference>
<comment type="subcellular location">
    <subcellularLocation>
        <location evidence="1">Cell membrane</location>
        <topology evidence="1">Multi-pass membrane protein</topology>
    </subcellularLocation>
</comment>
<feature type="transmembrane region" description="Helical" evidence="10">
    <location>
        <begin position="60"/>
        <end position="82"/>
    </location>
</feature>